<feature type="chain" id="PRO_5038721779" description="Allene oxide cyclase barrel-like domain-containing protein" evidence="1">
    <location>
        <begin position="20"/>
        <end position="169"/>
    </location>
</feature>
<dbReference type="AlphaFoldDB" id="A0A6J4SSY7"/>
<dbReference type="SUPFAM" id="SSF141493">
    <property type="entry name" value="Allene oxide cyclase-like"/>
    <property type="match status" value="1"/>
</dbReference>
<gene>
    <name evidence="3" type="ORF">AVDCRST_MAG67-2233</name>
</gene>
<sequence length="169" mass="17023">MKLMPIGLIAAGAAVAVSAGVAVPALTSAQSTGAARKITVNLKVQSVVMDDVAPKSKRGPAGGVSLGDRLITRQSMFDPASRKRVGTLYTDCTGVGPTKRFPAVTLLCRVSYTFANGQIVAAGSFKLDDADAEVPIVGGTGAYAGASGSFKSAQPATGFDSTDVITITG</sequence>
<protein>
    <recommendedName>
        <fullName evidence="2">Allene oxide cyclase barrel-like domain-containing protein</fullName>
    </recommendedName>
</protein>
<accession>A0A6J4SSY7</accession>
<dbReference type="InterPro" id="IPR041013">
    <property type="entry name" value="AOC-like"/>
</dbReference>
<dbReference type="InterPro" id="IPR044859">
    <property type="entry name" value="Allene_oxi_cyc_Dirigent"/>
</dbReference>
<dbReference type="Gene3D" id="2.40.480.10">
    <property type="entry name" value="Allene oxide cyclase-like"/>
    <property type="match status" value="1"/>
</dbReference>
<name>A0A6J4SSY7_9ACTN</name>
<proteinExistence type="predicted"/>
<organism evidence="3">
    <name type="scientific">uncultured Solirubrobacteraceae bacterium</name>
    <dbReference type="NCBI Taxonomy" id="1162706"/>
    <lineage>
        <taxon>Bacteria</taxon>
        <taxon>Bacillati</taxon>
        <taxon>Actinomycetota</taxon>
        <taxon>Thermoleophilia</taxon>
        <taxon>Solirubrobacterales</taxon>
        <taxon>Solirubrobacteraceae</taxon>
        <taxon>environmental samples</taxon>
    </lineage>
</organism>
<dbReference type="Pfam" id="PF18678">
    <property type="entry name" value="AOC_like"/>
    <property type="match status" value="1"/>
</dbReference>
<dbReference type="InterPro" id="IPR034871">
    <property type="entry name" value="Allene_oxi_cyc_sf"/>
</dbReference>
<evidence type="ECO:0000256" key="1">
    <source>
        <dbReference type="SAM" id="SignalP"/>
    </source>
</evidence>
<feature type="signal peptide" evidence="1">
    <location>
        <begin position="1"/>
        <end position="19"/>
    </location>
</feature>
<evidence type="ECO:0000259" key="2">
    <source>
        <dbReference type="Pfam" id="PF18678"/>
    </source>
</evidence>
<feature type="domain" description="Allene oxide cyclase barrel-like" evidence="2">
    <location>
        <begin position="59"/>
        <end position="151"/>
    </location>
</feature>
<dbReference type="EMBL" id="CADCVQ010000089">
    <property type="protein sequence ID" value="CAA9504445.1"/>
    <property type="molecule type" value="Genomic_DNA"/>
</dbReference>
<keyword evidence="1" id="KW-0732">Signal</keyword>
<dbReference type="GO" id="GO:0009695">
    <property type="term" value="P:jasmonic acid biosynthetic process"/>
    <property type="evidence" value="ECO:0007669"/>
    <property type="project" value="InterPro"/>
</dbReference>
<evidence type="ECO:0000313" key="3">
    <source>
        <dbReference type="EMBL" id="CAA9504445.1"/>
    </source>
</evidence>
<reference evidence="3" key="1">
    <citation type="submission" date="2020-02" db="EMBL/GenBank/DDBJ databases">
        <authorList>
            <person name="Meier V. D."/>
        </authorList>
    </citation>
    <scope>NUCLEOTIDE SEQUENCE</scope>
    <source>
        <strain evidence="3">AVDCRST_MAG67</strain>
    </source>
</reference>
<dbReference type="GO" id="GO:0046423">
    <property type="term" value="F:allene-oxide cyclase activity"/>
    <property type="evidence" value="ECO:0007669"/>
    <property type="project" value="InterPro"/>
</dbReference>
<dbReference type="GO" id="GO:0017000">
    <property type="term" value="P:antibiotic biosynthetic process"/>
    <property type="evidence" value="ECO:0007669"/>
    <property type="project" value="InterPro"/>
</dbReference>